<proteinExistence type="predicted"/>
<evidence type="ECO:0000256" key="1">
    <source>
        <dbReference type="SAM" id="Coils"/>
    </source>
</evidence>
<gene>
    <name evidence="2" type="ORF">ACFSW8_14605</name>
</gene>
<dbReference type="EMBL" id="JBHUJB010000072">
    <property type="protein sequence ID" value="MFD2160133.1"/>
    <property type="molecule type" value="Genomic_DNA"/>
</dbReference>
<feature type="coiled-coil region" evidence="1">
    <location>
        <begin position="67"/>
        <end position="122"/>
    </location>
</feature>
<evidence type="ECO:0008006" key="4">
    <source>
        <dbReference type="Google" id="ProtNLM"/>
    </source>
</evidence>
<evidence type="ECO:0000313" key="3">
    <source>
        <dbReference type="Proteomes" id="UP001597389"/>
    </source>
</evidence>
<sequence>MKPLPIAITTLSLTMGAISAQTEAPAKEKEVPMTLEERKASIPSLENHISERRGRLEEISVDVLRLDDRLEKKVDNIVNKLASLKDSESSRRRVSQIKMAAMEGLVKDAKEYQSKRAELIRELQKKKPSQPKDMVEGDVQIVDDRVEKRVEQVLLLSKSFSQERDVKKYTNGGGGYYGWGGGWNSNERVSEEWRQNNRDKSMNKKQRDAVKAALEKSITRYESLANGVEQKLKSKEISAEYRELLMSEQAHYNRVLENRKRQLADFVLVEQPHTKAISQREALDVERALDDAVNDFDSDIRLIKQKYAEIVDERRKIQKLESNLKARKQWLIDYEAGKVKLPTE</sequence>
<evidence type="ECO:0000313" key="2">
    <source>
        <dbReference type="EMBL" id="MFD2160133.1"/>
    </source>
</evidence>
<keyword evidence="1" id="KW-0175">Coiled coil</keyword>
<accession>A0ABW4ZDZ1</accession>
<dbReference type="Proteomes" id="UP001597389">
    <property type="component" value="Unassembled WGS sequence"/>
</dbReference>
<reference evidence="3" key="1">
    <citation type="journal article" date="2019" name="Int. J. Syst. Evol. Microbiol.">
        <title>The Global Catalogue of Microorganisms (GCM) 10K type strain sequencing project: providing services to taxonomists for standard genome sequencing and annotation.</title>
        <authorList>
            <consortium name="The Broad Institute Genomics Platform"/>
            <consortium name="The Broad Institute Genome Sequencing Center for Infectious Disease"/>
            <person name="Wu L."/>
            <person name="Ma J."/>
        </authorList>
    </citation>
    <scope>NUCLEOTIDE SEQUENCE [LARGE SCALE GENOMIC DNA]</scope>
    <source>
        <strain evidence="3">CCUG 57942</strain>
    </source>
</reference>
<organism evidence="2 3">
    <name type="scientific">Rubritalea tangerina</name>
    <dbReference type="NCBI Taxonomy" id="430798"/>
    <lineage>
        <taxon>Bacteria</taxon>
        <taxon>Pseudomonadati</taxon>
        <taxon>Verrucomicrobiota</taxon>
        <taxon>Verrucomicrobiia</taxon>
        <taxon>Verrucomicrobiales</taxon>
        <taxon>Rubritaleaceae</taxon>
        <taxon>Rubritalea</taxon>
    </lineage>
</organism>
<protein>
    <recommendedName>
        <fullName evidence="4">Chromosome partition protein Smc</fullName>
    </recommendedName>
</protein>
<keyword evidence="3" id="KW-1185">Reference proteome</keyword>
<dbReference type="RefSeq" id="WP_377178612.1">
    <property type="nucleotide sequence ID" value="NZ_JBHUJB010000072.1"/>
</dbReference>
<comment type="caution">
    <text evidence="2">The sequence shown here is derived from an EMBL/GenBank/DDBJ whole genome shotgun (WGS) entry which is preliminary data.</text>
</comment>
<name>A0ABW4ZDZ1_9BACT</name>